<keyword evidence="3 5" id="KW-1133">Transmembrane helix</keyword>
<feature type="transmembrane region" description="Helical" evidence="5">
    <location>
        <begin position="70"/>
        <end position="91"/>
    </location>
</feature>
<feature type="transmembrane region" description="Helical" evidence="5">
    <location>
        <begin position="312"/>
        <end position="340"/>
    </location>
</feature>
<gene>
    <name evidence="6" type="ORF">CVLEPA_LOCUS27913</name>
</gene>
<dbReference type="InterPro" id="IPR002293">
    <property type="entry name" value="AA/rel_permease1"/>
</dbReference>
<dbReference type="Pfam" id="PF13520">
    <property type="entry name" value="AA_permease_2"/>
    <property type="match status" value="1"/>
</dbReference>
<keyword evidence="7" id="KW-1185">Reference proteome</keyword>
<dbReference type="Proteomes" id="UP001642483">
    <property type="component" value="Unassembled WGS sequence"/>
</dbReference>
<dbReference type="PANTHER" id="PTHR11785">
    <property type="entry name" value="AMINO ACID TRANSPORTER"/>
    <property type="match status" value="1"/>
</dbReference>
<feature type="transmembrane region" description="Helical" evidence="5">
    <location>
        <begin position="360"/>
        <end position="379"/>
    </location>
</feature>
<feature type="transmembrane region" description="Helical" evidence="5">
    <location>
        <begin position="447"/>
        <end position="470"/>
    </location>
</feature>
<reference evidence="6 7" key="1">
    <citation type="submission" date="2024-02" db="EMBL/GenBank/DDBJ databases">
        <authorList>
            <person name="Daric V."/>
            <person name="Darras S."/>
        </authorList>
    </citation>
    <scope>NUCLEOTIDE SEQUENCE [LARGE SCALE GENOMIC DNA]</scope>
</reference>
<dbReference type="InterPro" id="IPR050598">
    <property type="entry name" value="AminoAcid_Transporter"/>
</dbReference>
<feature type="transmembrane region" description="Helical" evidence="5">
    <location>
        <begin position="421"/>
        <end position="441"/>
    </location>
</feature>
<comment type="subcellular location">
    <subcellularLocation>
        <location evidence="1">Membrane</location>
        <topology evidence="1">Multi-pass membrane protein</topology>
    </subcellularLocation>
</comment>
<evidence type="ECO:0008006" key="8">
    <source>
        <dbReference type="Google" id="ProtNLM"/>
    </source>
</evidence>
<evidence type="ECO:0000256" key="5">
    <source>
        <dbReference type="SAM" id="Phobius"/>
    </source>
</evidence>
<feature type="transmembrane region" description="Helical" evidence="5">
    <location>
        <begin position="189"/>
        <end position="211"/>
    </location>
</feature>
<keyword evidence="4 5" id="KW-0472">Membrane</keyword>
<feature type="transmembrane region" description="Helical" evidence="5">
    <location>
        <begin position="391"/>
        <end position="409"/>
    </location>
</feature>
<dbReference type="Gene3D" id="1.20.1740.10">
    <property type="entry name" value="Amino acid/polyamine transporter I"/>
    <property type="match status" value="1"/>
</dbReference>
<comment type="caution">
    <text evidence="6">The sequence shown here is derived from an EMBL/GenBank/DDBJ whole genome shotgun (WGS) entry which is preliminary data.</text>
</comment>
<evidence type="ECO:0000256" key="1">
    <source>
        <dbReference type="ARBA" id="ARBA00004141"/>
    </source>
</evidence>
<organism evidence="6 7">
    <name type="scientific">Clavelina lepadiformis</name>
    <name type="common">Light-bulb sea squirt</name>
    <name type="synonym">Ascidia lepadiformis</name>
    <dbReference type="NCBI Taxonomy" id="159417"/>
    <lineage>
        <taxon>Eukaryota</taxon>
        <taxon>Metazoa</taxon>
        <taxon>Chordata</taxon>
        <taxon>Tunicata</taxon>
        <taxon>Ascidiacea</taxon>
        <taxon>Aplousobranchia</taxon>
        <taxon>Clavelinidae</taxon>
        <taxon>Clavelina</taxon>
    </lineage>
</organism>
<evidence type="ECO:0000313" key="6">
    <source>
        <dbReference type="EMBL" id="CAK8694550.1"/>
    </source>
</evidence>
<evidence type="ECO:0000256" key="3">
    <source>
        <dbReference type="ARBA" id="ARBA00022989"/>
    </source>
</evidence>
<feature type="transmembrane region" description="Helical" evidence="5">
    <location>
        <begin position="38"/>
        <end position="58"/>
    </location>
</feature>
<sequence length="495" mass="53978">MTNSRREGPIVKKNNIYNYADSNSDFKEEGKVQLKREVNLISGISLIVGTMIGSGIFVSPKGVMRNSGCVGTGLLIWLGCGVLATFGALSYAEVGTMIPKSGGEFPILLEAFGSIPSYMFAWTSSFILKPSALALLSLTFAEYALAAAMDGIGCGHPPEIAVKLTAVVVVMIVVLVNCASVKLSTNFLTIFSFGKILSLLIIIVGGIVMLAHGHTEHFQNAFEGEQPGVREVALAFYQGLWAFDGWNQLNYVIEELKDPYVNLPRAIVIALLLVTGLYMLTNVAYLSTMSLPTLLASPAVGATFGKRVLGSFVWIIPLAVSWSVFGTCLGSCFTAGRISYVAAREGQFTKVLAMLHVKKLTPAPAVILNGILACLMIIPNDFDTLLDYFSFSMWLFHGSTCAALLYFRYKRPDQPRPVKVPIFIPIVVVLAAVCLVLAPIIDNPQMQYLYAVLFILAGFAFYIPFVHLGIKSKFIIRTNLFFQKLLFVTLPDEDD</sequence>
<dbReference type="PIRSF" id="PIRSF006060">
    <property type="entry name" value="AA_transporter"/>
    <property type="match status" value="1"/>
</dbReference>
<evidence type="ECO:0000256" key="2">
    <source>
        <dbReference type="ARBA" id="ARBA00022692"/>
    </source>
</evidence>
<dbReference type="EMBL" id="CAWYQH010000141">
    <property type="protein sequence ID" value="CAK8694550.1"/>
    <property type="molecule type" value="Genomic_DNA"/>
</dbReference>
<name>A0ABP0GS58_CLALP</name>
<feature type="transmembrane region" description="Helical" evidence="5">
    <location>
        <begin position="103"/>
        <end position="121"/>
    </location>
</feature>
<accession>A0ABP0GS58</accession>
<protein>
    <recommendedName>
        <fullName evidence="8">B(0,+)-type amino acid transporter 1</fullName>
    </recommendedName>
</protein>
<feature type="transmembrane region" description="Helical" evidence="5">
    <location>
        <begin position="266"/>
        <end position="285"/>
    </location>
</feature>
<evidence type="ECO:0000313" key="7">
    <source>
        <dbReference type="Proteomes" id="UP001642483"/>
    </source>
</evidence>
<proteinExistence type="predicted"/>
<feature type="transmembrane region" description="Helical" evidence="5">
    <location>
        <begin position="160"/>
        <end position="183"/>
    </location>
</feature>
<dbReference type="PANTHER" id="PTHR11785:SF512">
    <property type="entry name" value="SOBREMESA, ISOFORM B"/>
    <property type="match status" value="1"/>
</dbReference>
<keyword evidence="2 5" id="KW-0812">Transmembrane</keyword>
<evidence type="ECO:0000256" key="4">
    <source>
        <dbReference type="ARBA" id="ARBA00023136"/>
    </source>
</evidence>